<dbReference type="InterPro" id="IPR002305">
    <property type="entry name" value="aa-tRNA-synth_Ic"/>
</dbReference>
<dbReference type="GO" id="GO:0005759">
    <property type="term" value="C:mitochondrial matrix"/>
    <property type="evidence" value="ECO:0007669"/>
    <property type="project" value="UniProtKB-SubCell"/>
</dbReference>
<evidence type="ECO:0000313" key="16">
    <source>
        <dbReference type="Proteomes" id="UP001374579"/>
    </source>
</evidence>
<dbReference type="InterPro" id="IPR050203">
    <property type="entry name" value="Trp-tRNA_synthetase"/>
</dbReference>
<keyword evidence="5 14" id="KW-0547">Nucleotide-binding</keyword>
<keyword evidence="7 14" id="KW-0648">Protein biosynthesis</keyword>
<dbReference type="Gene3D" id="3.40.50.620">
    <property type="entry name" value="HUPs"/>
    <property type="match status" value="1"/>
</dbReference>
<dbReference type="NCBIfam" id="TIGR00233">
    <property type="entry name" value="trpS"/>
    <property type="match status" value="1"/>
</dbReference>
<dbReference type="GO" id="GO:0070183">
    <property type="term" value="P:mitochondrial tryptophanyl-tRNA aminoacylation"/>
    <property type="evidence" value="ECO:0007669"/>
    <property type="project" value="TreeGrafter"/>
</dbReference>
<evidence type="ECO:0000256" key="10">
    <source>
        <dbReference type="ARBA" id="ARBA00049929"/>
    </source>
</evidence>
<dbReference type="EMBL" id="JBAMIC010000004">
    <property type="protein sequence ID" value="KAK7107665.1"/>
    <property type="molecule type" value="Genomic_DNA"/>
</dbReference>
<dbReference type="EC" id="6.1.1.2" evidence="3"/>
<protein>
    <recommendedName>
        <fullName evidence="12">Tryptophan--tRNA ligase, mitochondrial</fullName>
        <ecNumber evidence="3">6.1.1.2</ecNumber>
    </recommendedName>
    <alternativeName>
        <fullName evidence="13">(Mt)TrpRS</fullName>
    </alternativeName>
    <alternativeName>
        <fullName evidence="9">Tryptophanyl-tRNA synthetase</fullName>
    </alternativeName>
</protein>
<evidence type="ECO:0000256" key="3">
    <source>
        <dbReference type="ARBA" id="ARBA00013161"/>
    </source>
</evidence>
<dbReference type="PANTHER" id="PTHR43766">
    <property type="entry name" value="TRYPTOPHAN--TRNA LIGASE, MITOCHONDRIAL"/>
    <property type="match status" value="1"/>
</dbReference>
<evidence type="ECO:0000256" key="11">
    <source>
        <dbReference type="ARBA" id="ARBA00059972"/>
    </source>
</evidence>
<comment type="catalytic activity">
    <reaction evidence="10">
        <text>tRNA(Trp) + L-tryptophan + ATP = L-tryptophyl-tRNA(Trp) + AMP + diphosphate + H(+)</text>
        <dbReference type="Rhea" id="RHEA:24080"/>
        <dbReference type="Rhea" id="RHEA-COMP:9671"/>
        <dbReference type="Rhea" id="RHEA-COMP:9705"/>
        <dbReference type="ChEBI" id="CHEBI:15378"/>
        <dbReference type="ChEBI" id="CHEBI:30616"/>
        <dbReference type="ChEBI" id="CHEBI:33019"/>
        <dbReference type="ChEBI" id="CHEBI:57912"/>
        <dbReference type="ChEBI" id="CHEBI:78442"/>
        <dbReference type="ChEBI" id="CHEBI:78535"/>
        <dbReference type="ChEBI" id="CHEBI:456215"/>
        <dbReference type="EC" id="6.1.1.2"/>
    </reaction>
</comment>
<dbReference type="HAMAP" id="MF_00140_B">
    <property type="entry name" value="Trp_tRNA_synth_B"/>
    <property type="match status" value="1"/>
</dbReference>
<dbReference type="PANTHER" id="PTHR43766:SF1">
    <property type="entry name" value="TRYPTOPHAN--TRNA LIGASE, MITOCHONDRIAL"/>
    <property type="match status" value="1"/>
</dbReference>
<dbReference type="FunFam" id="1.10.240.10:FF:000002">
    <property type="entry name" value="Tryptophan--tRNA ligase"/>
    <property type="match status" value="1"/>
</dbReference>
<name>A0AAN9BQ96_9CAEN</name>
<evidence type="ECO:0000256" key="6">
    <source>
        <dbReference type="ARBA" id="ARBA00022840"/>
    </source>
</evidence>
<organism evidence="15 16">
    <name type="scientific">Littorina saxatilis</name>
    <dbReference type="NCBI Taxonomy" id="31220"/>
    <lineage>
        <taxon>Eukaryota</taxon>
        <taxon>Metazoa</taxon>
        <taxon>Spiralia</taxon>
        <taxon>Lophotrochozoa</taxon>
        <taxon>Mollusca</taxon>
        <taxon>Gastropoda</taxon>
        <taxon>Caenogastropoda</taxon>
        <taxon>Littorinimorpha</taxon>
        <taxon>Littorinoidea</taxon>
        <taxon>Littorinidae</taxon>
        <taxon>Littorina</taxon>
    </lineage>
</organism>
<dbReference type="InterPro" id="IPR001412">
    <property type="entry name" value="aa-tRNA-synth_I_CS"/>
</dbReference>
<dbReference type="InterPro" id="IPR014729">
    <property type="entry name" value="Rossmann-like_a/b/a_fold"/>
</dbReference>
<dbReference type="PRINTS" id="PR01039">
    <property type="entry name" value="TRNASYNTHTRP"/>
</dbReference>
<comment type="subcellular location">
    <subcellularLocation>
        <location evidence="1">Mitochondrion matrix</location>
    </subcellularLocation>
</comment>
<evidence type="ECO:0000256" key="9">
    <source>
        <dbReference type="ARBA" id="ARBA00030268"/>
    </source>
</evidence>
<keyword evidence="4 14" id="KW-0436">Ligase</keyword>
<comment type="caution">
    <text evidence="15">The sequence shown here is derived from an EMBL/GenBank/DDBJ whole genome shotgun (WGS) entry which is preliminary data.</text>
</comment>
<evidence type="ECO:0000256" key="12">
    <source>
        <dbReference type="ARBA" id="ARBA00069760"/>
    </source>
</evidence>
<evidence type="ECO:0000256" key="14">
    <source>
        <dbReference type="RuleBase" id="RU363036"/>
    </source>
</evidence>
<keyword evidence="6 14" id="KW-0067">ATP-binding</keyword>
<dbReference type="Proteomes" id="UP001374579">
    <property type="component" value="Unassembled WGS sequence"/>
</dbReference>
<dbReference type="FunFam" id="3.40.50.620:FF:000082">
    <property type="entry name" value="MSW1p Mitochondrial tryptophanyl-tRNA synthetase"/>
    <property type="match status" value="1"/>
</dbReference>
<evidence type="ECO:0000256" key="2">
    <source>
        <dbReference type="ARBA" id="ARBA00005594"/>
    </source>
</evidence>
<evidence type="ECO:0000256" key="4">
    <source>
        <dbReference type="ARBA" id="ARBA00022598"/>
    </source>
</evidence>
<keyword evidence="16" id="KW-1185">Reference proteome</keyword>
<evidence type="ECO:0000256" key="8">
    <source>
        <dbReference type="ARBA" id="ARBA00023146"/>
    </source>
</evidence>
<sequence length="379" mass="42525">MASPMRNRAVLTSRTCTRGLLSFLRRSGTNQESGEKEKTKATTKPKQFADCPPRVFSGIQPTGIPHIGNYVGAIRNWVDLQHKFDSILLCVVDLHSITVPQDPKELRQSIFDMAACLIACGIDPEKSILFQQSTVLQHAELAWVLGCQCTLPRLEHLPQWKEKSQKCKEPGLGLFTYPVLQAADILLYKATDVPVGEDQIHHIELTRHLARSFNRKYSLVFPHCKATIGDVAKIRSLRNPEAKMSKSEADPLSRIELNDTPDKIAEKIKKAITDCSSEVTYEPENRPGVANLIDIHMAFSGEFAETICEDAYLKAMDTGMFKTRVTEVVVETLKPISDTILRLQQDKGYLEKVLKNGQQQAEVIAEQTMREVREGLGLR</sequence>
<evidence type="ECO:0000256" key="5">
    <source>
        <dbReference type="ARBA" id="ARBA00022741"/>
    </source>
</evidence>
<dbReference type="PROSITE" id="PS00178">
    <property type="entry name" value="AA_TRNA_LIGASE_I"/>
    <property type="match status" value="1"/>
</dbReference>
<dbReference type="AlphaFoldDB" id="A0AAN9BQ96"/>
<keyword evidence="8 14" id="KW-0030">Aminoacyl-tRNA synthetase</keyword>
<gene>
    <name evidence="15" type="ORF">V1264_015551</name>
</gene>
<comment type="function">
    <text evidence="11">Catalyzes the attachment of tryptophan to tRNA(Trp) in a two-step reaction: tryptophan is first activated by ATP to form Trp-AMP and then transferred to the acceptor end of tRNA(Trp).</text>
</comment>
<comment type="similarity">
    <text evidence="2 14">Belongs to the class-I aminoacyl-tRNA synthetase family.</text>
</comment>
<dbReference type="Pfam" id="PF00579">
    <property type="entry name" value="tRNA-synt_1b"/>
    <property type="match status" value="1"/>
</dbReference>
<reference evidence="15 16" key="1">
    <citation type="submission" date="2024-02" db="EMBL/GenBank/DDBJ databases">
        <title>Chromosome-scale genome assembly of the rough periwinkle Littorina saxatilis.</title>
        <authorList>
            <person name="De Jode A."/>
            <person name="Faria R."/>
            <person name="Formenti G."/>
            <person name="Sims Y."/>
            <person name="Smith T.P."/>
            <person name="Tracey A."/>
            <person name="Wood J.M.D."/>
            <person name="Zagrodzka Z.B."/>
            <person name="Johannesson K."/>
            <person name="Butlin R.K."/>
            <person name="Leder E.H."/>
        </authorList>
    </citation>
    <scope>NUCLEOTIDE SEQUENCE [LARGE SCALE GENOMIC DNA]</scope>
    <source>
        <strain evidence="15">Snail1</strain>
        <tissue evidence="15">Muscle</tissue>
    </source>
</reference>
<evidence type="ECO:0000256" key="7">
    <source>
        <dbReference type="ARBA" id="ARBA00022917"/>
    </source>
</evidence>
<dbReference type="GO" id="GO:0005524">
    <property type="term" value="F:ATP binding"/>
    <property type="evidence" value="ECO:0007669"/>
    <property type="project" value="UniProtKB-KW"/>
</dbReference>
<dbReference type="Gene3D" id="1.10.240.10">
    <property type="entry name" value="Tyrosyl-Transfer RNA Synthetase"/>
    <property type="match status" value="1"/>
</dbReference>
<proteinExistence type="inferred from homology"/>
<dbReference type="GO" id="GO:0004830">
    <property type="term" value="F:tryptophan-tRNA ligase activity"/>
    <property type="evidence" value="ECO:0007669"/>
    <property type="project" value="UniProtKB-EC"/>
</dbReference>
<evidence type="ECO:0000313" key="15">
    <source>
        <dbReference type="EMBL" id="KAK7107665.1"/>
    </source>
</evidence>
<dbReference type="InterPro" id="IPR002306">
    <property type="entry name" value="Trp-tRNA-ligase"/>
</dbReference>
<dbReference type="CDD" id="cd00806">
    <property type="entry name" value="TrpRS_core"/>
    <property type="match status" value="1"/>
</dbReference>
<dbReference type="SUPFAM" id="SSF52374">
    <property type="entry name" value="Nucleotidylyl transferase"/>
    <property type="match status" value="1"/>
</dbReference>
<evidence type="ECO:0000256" key="1">
    <source>
        <dbReference type="ARBA" id="ARBA00004305"/>
    </source>
</evidence>
<evidence type="ECO:0000256" key="13">
    <source>
        <dbReference type="ARBA" id="ARBA00080951"/>
    </source>
</evidence>
<dbReference type="InterPro" id="IPR024109">
    <property type="entry name" value="Trp-tRNA-ligase_bac-type"/>
</dbReference>
<accession>A0AAN9BQ96</accession>